<keyword evidence="1" id="KW-0862">Zinc</keyword>
<comment type="caution">
    <text evidence="4">The sequence shown here is derived from an EMBL/GenBank/DDBJ whole genome shotgun (WGS) entry which is preliminary data.</text>
</comment>
<evidence type="ECO:0000256" key="1">
    <source>
        <dbReference type="PROSITE-ProRule" id="PRU00047"/>
    </source>
</evidence>
<dbReference type="EMBL" id="JABSTV010001255">
    <property type="protein sequence ID" value="KAH7936345.1"/>
    <property type="molecule type" value="Genomic_DNA"/>
</dbReference>
<reference evidence="4" key="1">
    <citation type="journal article" date="2020" name="Cell">
        <title>Large-Scale Comparative Analyses of Tick Genomes Elucidate Their Genetic Diversity and Vector Capacities.</title>
        <authorList>
            <consortium name="Tick Genome and Microbiome Consortium (TIGMIC)"/>
            <person name="Jia N."/>
            <person name="Wang J."/>
            <person name="Shi W."/>
            <person name="Du L."/>
            <person name="Sun Y."/>
            <person name="Zhan W."/>
            <person name="Jiang J.F."/>
            <person name="Wang Q."/>
            <person name="Zhang B."/>
            <person name="Ji P."/>
            <person name="Bell-Sakyi L."/>
            <person name="Cui X.M."/>
            <person name="Yuan T.T."/>
            <person name="Jiang B.G."/>
            <person name="Yang W.F."/>
            <person name="Lam T.T."/>
            <person name="Chang Q.C."/>
            <person name="Ding S.J."/>
            <person name="Wang X.J."/>
            <person name="Zhu J.G."/>
            <person name="Ruan X.D."/>
            <person name="Zhao L."/>
            <person name="Wei J.T."/>
            <person name="Ye R.Z."/>
            <person name="Que T.C."/>
            <person name="Du C.H."/>
            <person name="Zhou Y.H."/>
            <person name="Cheng J.X."/>
            <person name="Dai P.F."/>
            <person name="Guo W.B."/>
            <person name="Han X.H."/>
            <person name="Huang E.J."/>
            <person name="Li L.F."/>
            <person name="Wei W."/>
            <person name="Gao Y.C."/>
            <person name="Liu J.Z."/>
            <person name="Shao H.Z."/>
            <person name="Wang X."/>
            <person name="Wang C.C."/>
            <person name="Yang T.C."/>
            <person name="Huo Q.B."/>
            <person name="Li W."/>
            <person name="Chen H.Y."/>
            <person name="Chen S.E."/>
            <person name="Zhou L.G."/>
            <person name="Ni X.B."/>
            <person name="Tian J.H."/>
            <person name="Sheng Y."/>
            <person name="Liu T."/>
            <person name="Pan Y.S."/>
            <person name="Xia L.Y."/>
            <person name="Li J."/>
            <person name="Zhao F."/>
            <person name="Cao W.C."/>
        </authorList>
    </citation>
    <scope>NUCLEOTIDE SEQUENCE</scope>
    <source>
        <strain evidence="4">Rsan-2018</strain>
    </source>
</reference>
<dbReference type="GO" id="GO:0003723">
    <property type="term" value="F:RNA binding"/>
    <property type="evidence" value="ECO:0007669"/>
    <property type="project" value="InterPro"/>
</dbReference>
<keyword evidence="1" id="KW-0863">Zinc-finger</keyword>
<keyword evidence="5" id="KW-1185">Reference proteome</keyword>
<dbReference type="AlphaFoldDB" id="A0A9D4SPG7"/>
<dbReference type="Proteomes" id="UP000821837">
    <property type="component" value="Unassembled WGS sequence"/>
</dbReference>
<dbReference type="GO" id="GO:0002218">
    <property type="term" value="P:activation of innate immune response"/>
    <property type="evidence" value="ECO:0007669"/>
    <property type="project" value="InterPro"/>
</dbReference>
<dbReference type="SUPFAM" id="SSF57756">
    <property type="entry name" value="Retrovirus zinc finger-like domains"/>
    <property type="match status" value="1"/>
</dbReference>
<feature type="compositionally biased region" description="Basic and acidic residues" evidence="2">
    <location>
        <begin position="305"/>
        <end position="321"/>
    </location>
</feature>
<protein>
    <recommendedName>
        <fullName evidence="3">CCHC-type domain-containing protein</fullName>
    </recommendedName>
</protein>
<dbReference type="InterPro" id="IPR036875">
    <property type="entry name" value="Znf_CCHC_sf"/>
</dbReference>
<evidence type="ECO:0000313" key="5">
    <source>
        <dbReference type="Proteomes" id="UP000821837"/>
    </source>
</evidence>
<dbReference type="GO" id="GO:0008270">
    <property type="term" value="F:zinc ion binding"/>
    <property type="evidence" value="ECO:0007669"/>
    <property type="project" value="UniProtKB-KW"/>
</dbReference>
<reference evidence="4" key="2">
    <citation type="submission" date="2021-09" db="EMBL/GenBank/DDBJ databases">
        <authorList>
            <person name="Jia N."/>
            <person name="Wang J."/>
            <person name="Shi W."/>
            <person name="Du L."/>
            <person name="Sun Y."/>
            <person name="Zhan W."/>
            <person name="Jiang J."/>
            <person name="Wang Q."/>
            <person name="Zhang B."/>
            <person name="Ji P."/>
            <person name="Sakyi L.B."/>
            <person name="Cui X."/>
            <person name="Yuan T."/>
            <person name="Jiang B."/>
            <person name="Yang W."/>
            <person name="Lam T.T.-Y."/>
            <person name="Chang Q."/>
            <person name="Ding S."/>
            <person name="Wang X."/>
            <person name="Zhu J."/>
            <person name="Ruan X."/>
            <person name="Zhao L."/>
            <person name="Wei J."/>
            <person name="Que T."/>
            <person name="Du C."/>
            <person name="Cheng J."/>
            <person name="Dai P."/>
            <person name="Han X."/>
            <person name="Huang E."/>
            <person name="Gao Y."/>
            <person name="Liu J."/>
            <person name="Shao H."/>
            <person name="Ye R."/>
            <person name="Li L."/>
            <person name="Wei W."/>
            <person name="Wang X."/>
            <person name="Wang C."/>
            <person name="Huo Q."/>
            <person name="Li W."/>
            <person name="Guo W."/>
            <person name="Chen H."/>
            <person name="Chen S."/>
            <person name="Zhou L."/>
            <person name="Zhou L."/>
            <person name="Ni X."/>
            <person name="Tian J."/>
            <person name="Zhou Y."/>
            <person name="Sheng Y."/>
            <person name="Liu T."/>
            <person name="Pan Y."/>
            <person name="Xia L."/>
            <person name="Li J."/>
            <person name="Zhao F."/>
            <person name="Cao W."/>
        </authorList>
    </citation>
    <scope>NUCLEOTIDE SEQUENCE</scope>
    <source>
        <strain evidence="4">Rsan-2018</strain>
        <tissue evidence="4">Larvae</tissue>
    </source>
</reference>
<feature type="region of interest" description="Disordered" evidence="2">
    <location>
        <begin position="286"/>
        <end position="351"/>
    </location>
</feature>
<proteinExistence type="predicted"/>
<dbReference type="GO" id="GO:0003690">
    <property type="term" value="F:double-stranded DNA binding"/>
    <property type="evidence" value="ECO:0007669"/>
    <property type="project" value="InterPro"/>
</dbReference>
<dbReference type="PROSITE" id="PS50158">
    <property type="entry name" value="ZF_CCHC"/>
    <property type="match status" value="1"/>
</dbReference>
<evidence type="ECO:0000313" key="4">
    <source>
        <dbReference type="EMBL" id="KAH7936345.1"/>
    </source>
</evidence>
<dbReference type="PANTHER" id="PTHR22639:SF3">
    <property type="entry name" value="ZINC FINGER CCHC DOMAIN-CONTAINING PROTEIN 3"/>
    <property type="match status" value="1"/>
</dbReference>
<dbReference type="InterPro" id="IPR042509">
    <property type="entry name" value="ZCCHC3"/>
</dbReference>
<gene>
    <name evidence="4" type="ORF">HPB52_021551</name>
</gene>
<dbReference type="VEuPathDB" id="VectorBase:RSAN_048505"/>
<feature type="compositionally biased region" description="Basic and acidic residues" evidence="2">
    <location>
        <begin position="249"/>
        <end position="260"/>
    </location>
</feature>
<sequence>MLRDLLRTSLEEPGRSRNANRDGRDFLAIISSGTEFLWQKTLPGLRASIPGKTRTATCGVRTTGQGGFCAVIDLIQQDVTLKFHWVDFAVSNESIRHVLSEFGEVLEVSNDIWTVAGFEHATSTTRAVRMKLKQGVVLDDLPHLFKFGGGTVLLVAPGRAPLCLRCRMQGHIRRDCQTPRCGVCRAFGHESQDCARSYARVTKTALPTDDAQENLMDAEEAEKSASGSNATGCDAKVQATDETTADVPTQERQDSTKAAEELTETGGRQDSQEIFEEAISDSVEIATAEANAEDTEATAGRGKRPRAESTERILKRPERQWHRVTGAKGKKYVPETRSASPSPVRGQGRDK</sequence>
<dbReference type="Gene3D" id="4.10.60.10">
    <property type="entry name" value="Zinc finger, CCHC-type"/>
    <property type="match status" value="1"/>
</dbReference>
<accession>A0A9D4SPG7</accession>
<dbReference type="InterPro" id="IPR001878">
    <property type="entry name" value="Znf_CCHC"/>
</dbReference>
<feature type="region of interest" description="Disordered" evidence="2">
    <location>
        <begin position="217"/>
        <end position="273"/>
    </location>
</feature>
<evidence type="ECO:0000256" key="2">
    <source>
        <dbReference type="SAM" id="MobiDB-lite"/>
    </source>
</evidence>
<feature type="domain" description="CCHC-type" evidence="3">
    <location>
        <begin position="163"/>
        <end position="176"/>
    </location>
</feature>
<organism evidence="4 5">
    <name type="scientific">Rhipicephalus sanguineus</name>
    <name type="common">Brown dog tick</name>
    <name type="synonym">Ixodes sanguineus</name>
    <dbReference type="NCBI Taxonomy" id="34632"/>
    <lineage>
        <taxon>Eukaryota</taxon>
        <taxon>Metazoa</taxon>
        <taxon>Ecdysozoa</taxon>
        <taxon>Arthropoda</taxon>
        <taxon>Chelicerata</taxon>
        <taxon>Arachnida</taxon>
        <taxon>Acari</taxon>
        <taxon>Parasitiformes</taxon>
        <taxon>Ixodida</taxon>
        <taxon>Ixodoidea</taxon>
        <taxon>Ixodidae</taxon>
        <taxon>Rhipicephalinae</taxon>
        <taxon>Rhipicephalus</taxon>
        <taxon>Rhipicephalus</taxon>
    </lineage>
</organism>
<dbReference type="PANTHER" id="PTHR22639">
    <property type="entry name" value="GAG-RELATED PROTEIN"/>
    <property type="match status" value="1"/>
</dbReference>
<name>A0A9D4SPG7_RHISA</name>
<keyword evidence="1" id="KW-0479">Metal-binding</keyword>
<evidence type="ECO:0000259" key="3">
    <source>
        <dbReference type="PROSITE" id="PS50158"/>
    </source>
</evidence>